<dbReference type="SUPFAM" id="SSF69118">
    <property type="entry name" value="AhpD-like"/>
    <property type="match status" value="1"/>
</dbReference>
<name>A0ABV2RP24_BRAJP</name>
<accession>A0ABV2RP24</accession>
<dbReference type="InterPro" id="IPR029032">
    <property type="entry name" value="AhpD-like"/>
</dbReference>
<keyword evidence="2" id="KW-1185">Reference proteome</keyword>
<dbReference type="NCBIfam" id="TIGR04029">
    <property type="entry name" value="CMD_Avi_7170"/>
    <property type="match status" value="1"/>
</dbReference>
<proteinExistence type="predicted"/>
<evidence type="ECO:0000313" key="1">
    <source>
        <dbReference type="EMBL" id="MET4718654.1"/>
    </source>
</evidence>
<protein>
    <submittedName>
        <fullName evidence="1">CMD domain protein</fullName>
    </submittedName>
</protein>
<dbReference type="Gene3D" id="1.20.1290.10">
    <property type="entry name" value="AhpD-like"/>
    <property type="match status" value="1"/>
</dbReference>
<dbReference type="Proteomes" id="UP001549291">
    <property type="component" value="Unassembled WGS sequence"/>
</dbReference>
<dbReference type="EMBL" id="JBEPTQ010000002">
    <property type="protein sequence ID" value="MET4718654.1"/>
    <property type="molecule type" value="Genomic_DNA"/>
</dbReference>
<dbReference type="InterPro" id="IPR023982">
    <property type="entry name" value="CHP04029_CMD-like"/>
</dbReference>
<evidence type="ECO:0000313" key="2">
    <source>
        <dbReference type="Proteomes" id="UP001549291"/>
    </source>
</evidence>
<comment type="caution">
    <text evidence="1">The sequence shown here is derived from an EMBL/GenBank/DDBJ whole genome shotgun (WGS) entry which is preliminary data.</text>
</comment>
<organism evidence="1 2">
    <name type="scientific">Bradyrhizobium japonicum</name>
    <dbReference type="NCBI Taxonomy" id="375"/>
    <lineage>
        <taxon>Bacteria</taxon>
        <taxon>Pseudomonadati</taxon>
        <taxon>Pseudomonadota</taxon>
        <taxon>Alphaproteobacteria</taxon>
        <taxon>Hyphomicrobiales</taxon>
        <taxon>Nitrobacteraceae</taxon>
        <taxon>Bradyrhizobium</taxon>
    </lineage>
</organism>
<sequence>MMATKDIIDTLAGIEPGTALDGIRARRLQARENAQKSYLSLFEPIDAGDFSLVERAAVALFVIGLHREPNVAAFYRGKLAATADGARLAKAIEAEIGRGETSGPYGAYPSGPLSVENTAGLIYRVSAEGKSVLGARLAAALEHAHLLVFRPRDAASGDMKALLAAGWSDTGIVTFSQLVAFLSFQVRVVTGLRVLGASLGTASAAAGA</sequence>
<gene>
    <name evidence="1" type="ORF">ABIF63_002760</name>
</gene>
<reference evidence="1 2" key="1">
    <citation type="submission" date="2024-06" db="EMBL/GenBank/DDBJ databases">
        <title>Genomic Encyclopedia of Type Strains, Phase V (KMG-V): Genome sequencing to study the core and pangenomes of soil and plant-associated prokaryotes.</title>
        <authorList>
            <person name="Whitman W."/>
        </authorList>
    </citation>
    <scope>NUCLEOTIDE SEQUENCE [LARGE SCALE GENOMIC DNA]</scope>
    <source>
        <strain evidence="1 2">USDA 160</strain>
    </source>
</reference>